<dbReference type="EMBL" id="LNYY01000019">
    <property type="protein sequence ID" value="KTD68882.1"/>
    <property type="molecule type" value="Genomic_DNA"/>
</dbReference>
<dbReference type="Gene3D" id="1.25.40.10">
    <property type="entry name" value="Tetratricopeptide repeat domain"/>
    <property type="match status" value="1"/>
</dbReference>
<proteinExistence type="predicted"/>
<keyword evidence="3" id="KW-1185">Reference proteome</keyword>
<dbReference type="AlphaFoldDB" id="A0A0W0ZII3"/>
<feature type="chain" id="PRO_5006918711" evidence="1">
    <location>
        <begin position="20"/>
        <end position="229"/>
    </location>
</feature>
<dbReference type="PATRIC" id="fig|947033.5.peg.2165"/>
<evidence type="ECO:0000313" key="2">
    <source>
        <dbReference type="EMBL" id="KTD68882.1"/>
    </source>
</evidence>
<evidence type="ECO:0000313" key="3">
    <source>
        <dbReference type="Proteomes" id="UP000054926"/>
    </source>
</evidence>
<dbReference type="Pfam" id="PF08238">
    <property type="entry name" value="Sel1"/>
    <property type="match status" value="2"/>
</dbReference>
<dbReference type="STRING" id="947033.Lste_2040"/>
<gene>
    <name evidence="2" type="ORF">Lste_2040</name>
</gene>
<name>A0A0W0ZII3_9GAMM</name>
<dbReference type="InterPro" id="IPR006597">
    <property type="entry name" value="Sel1-like"/>
</dbReference>
<dbReference type="RefSeq" id="WP_058510935.1">
    <property type="nucleotide sequence ID" value="NZ_LNYY01000019.1"/>
</dbReference>
<dbReference type="Proteomes" id="UP000054926">
    <property type="component" value="Unassembled WGS sequence"/>
</dbReference>
<dbReference type="SMART" id="SM00671">
    <property type="entry name" value="SEL1"/>
    <property type="match status" value="1"/>
</dbReference>
<comment type="caution">
    <text evidence="2">The sequence shown here is derived from an EMBL/GenBank/DDBJ whole genome shotgun (WGS) entry which is preliminary data.</text>
</comment>
<keyword evidence="1" id="KW-0732">Signal</keyword>
<dbReference type="InterPro" id="IPR011990">
    <property type="entry name" value="TPR-like_helical_dom_sf"/>
</dbReference>
<sequence>MKKISLSILVFVFSFNVSAIGKFRTDLNESVSIILSYESGKITDKIYEQKLTECSNKENMECTGILAEYYLKKKSYNVAYPLLLKVLKNKPSNISKEHLSYDLGRMFHYGWGVLQNENKALHYLRIAAKLGNGSSAMLIASIYFDQCKDVISDVAYYSKHKKEFDQNIIRAYAWYKVAKSLPKNVKIKPTKNEVVLIDRSKIHLMSISKLEEANKLASNICSGIPTCRQ</sequence>
<accession>A0A0W0ZII3</accession>
<dbReference type="OrthoDB" id="9204495at2"/>
<protein>
    <submittedName>
        <fullName evidence="2">Sel1 repeat protein</fullName>
    </submittedName>
</protein>
<evidence type="ECO:0000256" key="1">
    <source>
        <dbReference type="SAM" id="SignalP"/>
    </source>
</evidence>
<organism evidence="2 3">
    <name type="scientific">Legionella steelei</name>
    <dbReference type="NCBI Taxonomy" id="947033"/>
    <lineage>
        <taxon>Bacteria</taxon>
        <taxon>Pseudomonadati</taxon>
        <taxon>Pseudomonadota</taxon>
        <taxon>Gammaproteobacteria</taxon>
        <taxon>Legionellales</taxon>
        <taxon>Legionellaceae</taxon>
        <taxon>Legionella</taxon>
    </lineage>
</organism>
<dbReference type="SUPFAM" id="SSF81901">
    <property type="entry name" value="HCP-like"/>
    <property type="match status" value="1"/>
</dbReference>
<reference evidence="2 3" key="1">
    <citation type="submission" date="2015-11" db="EMBL/GenBank/DDBJ databases">
        <title>Genomic analysis of 38 Legionella species identifies large and diverse effector repertoires.</title>
        <authorList>
            <person name="Burstein D."/>
            <person name="Amaro F."/>
            <person name="Zusman T."/>
            <person name="Lifshitz Z."/>
            <person name="Cohen O."/>
            <person name="Gilbert J.A."/>
            <person name="Pupko T."/>
            <person name="Shuman H.A."/>
            <person name="Segal G."/>
        </authorList>
    </citation>
    <scope>NUCLEOTIDE SEQUENCE [LARGE SCALE GENOMIC DNA]</scope>
    <source>
        <strain evidence="2 3">IMVS3376</strain>
    </source>
</reference>
<feature type="signal peptide" evidence="1">
    <location>
        <begin position="1"/>
        <end position="19"/>
    </location>
</feature>